<feature type="region of interest" description="Disordered" evidence="12">
    <location>
        <begin position="502"/>
        <end position="537"/>
    </location>
</feature>
<comment type="catalytic activity">
    <reaction evidence="10">
        <text>L-threonyl-[protein] + ATP = O-phospho-L-threonyl-[protein] + ADP + H(+)</text>
        <dbReference type="Rhea" id="RHEA:46608"/>
        <dbReference type="Rhea" id="RHEA-COMP:11060"/>
        <dbReference type="Rhea" id="RHEA-COMP:11605"/>
        <dbReference type="ChEBI" id="CHEBI:15378"/>
        <dbReference type="ChEBI" id="CHEBI:30013"/>
        <dbReference type="ChEBI" id="CHEBI:30616"/>
        <dbReference type="ChEBI" id="CHEBI:61977"/>
        <dbReference type="ChEBI" id="CHEBI:456216"/>
        <dbReference type="EC" id="2.7.11.1"/>
    </reaction>
    <physiologicalReaction direction="left-to-right" evidence="10">
        <dbReference type="Rhea" id="RHEA:46609"/>
    </physiologicalReaction>
</comment>
<dbReference type="AlphaFoldDB" id="A0A9N9VQU5"/>
<evidence type="ECO:0000256" key="7">
    <source>
        <dbReference type="ARBA" id="ARBA00022840"/>
    </source>
</evidence>
<dbReference type="GO" id="GO:0017148">
    <property type="term" value="P:negative regulation of translation"/>
    <property type="evidence" value="ECO:0007669"/>
    <property type="project" value="UniProtKB-KW"/>
</dbReference>
<feature type="compositionally biased region" description="Basic and acidic residues" evidence="12">
    <location>
        <begin position="572"/>
        <end position="586"/>
    </location>
</feature>
<evidence type="ECO:0000256" key="1">
    <source>
        <dbReference type="ARBA" id="ARBA00005575"/>
    </source>
</evidence>
<feature type="compositionally biased region" description="Basic residues" evidence="12">
    <location>
        <begin position="587"/>
        <end position="607"/>
    </location>
</feature>
<evidence type="ECO:0000256" key="11">
    <source>
        <dbReference type="ARBA" id="ARBA00048977"/>
    </source>
</evidence>
<protein>
    <recommendedName>
        <fullName evidence="2">non-specific serine/threonine protein kinase</fullName>
        <ecNumber evidence="2">2.7.11.1</ecNumber>
    </recommendedName>
</protein>
<proteinExistence type="inferred from homology"/>
<dbReference type="PROSITE" id="PS50011">
    <property type="entry name" value="PROTEIN_KINASE_DOM"/>
    <property type="match status" value="1"/>
</dbReference>
<evidence type="ECO:0000259" key="14">
    <source>
        <dbReference type="PROSITE" id="PS50011"/>
    </source>
</evidence>
<dbReference type="GO" id="GO:0005634">
    <property type="term" value="C:nucleus"/>
    <property type="evidence" value="ECO:0007669"/>
    <property type="project" value="TreeGrafter"/>
</dbReference>
<dbReference type="InterPro" id="IPR008271">
    <property type="entry name" value="Ser/Thr_kinase_AS"/>
</dbReference>
<comment type="similarity">
    <text evidence="1">Belongs to the protein kinase superfamily. CAMK Ser/Thr protein kinase family. CHEK2 subfamily.</text>
</comment>
<dbReference type="EC" id="2.7.11.1" evidence="2"/>
<evidence type="ECO:0000313" key="15">
    <source>
        <dbReference type="EMBL" id="CAH0033991.1"/>
    </source>
</evidence>
<dbReference type="Proteomes" id="UP000696573">
    <property type="component" value="Unassembled WGS sequence"/>
</dbReference>
<name>A0A9N9VQU5_9HYPO</name>
<keyword evidence="16" id="KW-1185">Reference proteome</keyword>
<dbReference type="PANTHER" id="PTHR11042:SF160">
    <property type="entry name" value="EUKARYOTIC TRANSLATION INITIATION FACTOR 2-ALPHA KINASE 1"/>
    <property type="match status" value="1"/>
</dbReference>
<keyword evidence="6" id="KW-0418">Kinase</keyword>
<feature type="domain" description="FHA" evidence="13">
    <location>
        <begin position="57"/>
        <end position="98"/>
    </location>
</feature>
<keyword evidence="8" id="KW-0652">Protein synthesis inhibitor</keyword>
<evidence type="ECO:0000256" key="5">
    <source>
        <dbReference type="ARBA" id="ARBA00022741"/>
    </source>
</evidence>
<dbReference type="InterPro" id="IPR000719">
    <property type="entry name" value="Prot_kinase_dom"/>
</dbReference>
<dbReference type="GO" id="GO:0005737">
    <property type="term" value="C:cytoplasm"/>
    <property type="evidence" value="ECO:0007669"/>
    <property type="project" value="TreeGrafter"/>
</dbReference>
<evidence type="ECO:0000256" key="3">
    <source>
        <dbReference type="ARBA" id="ARBA00022527"/>
    </source>
</evidence>
<dbReference type="InterPro" id="IPR050339">
    <property type="entry name" value="CC_SR_Kinase"/>
</dbReference>
<dbReference type="PROSITE" id="PS00108">
    <property type="entry name" value="PROTEIN_KINASE_ST"/>
    <property type="match status" value="1"/>
</dbReference>
<dbReference type="EMBL" id="CABFNQ020000748">
    <property type="protein sequence ID" value="CAH0033991.1"/>
    <property type="molecule type" value="Genomic_DNA"/>
</dbReference>
<dbReference type="PANTHER" id="PTHR11042">
    <property type="entry name" value="EUKARYOTIC TRANSLATION INITIATION FACTOR 2-ALPHA KINASE EIF2-ALPHA KINASE -RELATED"/>
    <property type="match status" value="1"/>
</dbReference>
<keyword evidence="4" id="KW-0808">Transferase</keyword>
<comment type="similarity">
    <text evidence="9">Belongs to the protein kinase superfamily. Ser/Thr protein kinase family. GCN2 subfamily.</text>
</comment>
<sequence>MEDCKVVFWLKPAATSPRAEALLNDSANSEWVDLAADNQLCLKVTVGKTSKIKGRLVSFGRPQEHHDIVLPKEGFSSTEHCFFDVNPTSHAIMLHDVSEKRHTRLFRHLPAEEDTEEDTEEDNYMLSTDELDNSLSIRSCVILPEQRYTLMIRDMEFLLIPVSSPPAAVEDFVATIPEGYKSMAAPPYLPPETNNDKKKPSSSQTSPHLHPAHATIRHQFVKELGFGGEARVKQYLNLQDGNHYAGKIIPLLKNGHEVPDHGQNSDDGHADALKKRVAEEVRALSKMRHDNVIVYNYTQGWDTNHELRIFMPLYETSLRKLLPDSDKRASGDWRFRVDRMIKDVSSALEYIHAKECFHRDIKPDNILVSRQSFCLADFGMARLPTSTGPLPVKPGHTWQYAAPEVLQGKRESYAVDIFSFGVMILECLTDLPPVDMPGTSDTPGPSAAKDIAERTIDAHNEYRGRLKQAWPAAVSMLSKAPSKRPGANRIYEDLLNSGGVPLASNVRPGDSGRELRSHKRRLAPERGIETGNDNTGNEGEVACAPLAEPPAFIPAQDRDPNSMSWTPWTAHMPERPAQWREREARNAKRQRDRQAARRIRRGRGSKK</sequence>
<comment type="caution">
    <text evidence="15">The sequence shown here is derived from an EMBL/GenBank/DDBJ whole genome shotgun (WGS) entry which is preliminary data.</text>
</comment>
<keyword evidence="5" id="KW-0547">Nucleotide-binding</keyword>
<dbReference type="SMART" id="SM00220">
    <property type="entry name" value="S_TKc"/>
    <property type="match status" value="1"/>
</dbReference>
<dbReference type="OrthoDB" id="4062651at2759"/>
<dbReference type="PROSITE" id="PS50006">
    <property type="entry name" value="FHA_DOMAIN"/>
    <property type="match status" value="1"/>
</dbReference>
<keyword evidence="3" id="KW-0723">Serine/threonine-protein kinase</keyword>
<dbReference type="SUPFAM" id="SSF56112">
    <property type="entry name" value="Protein kinase-like (PK-like)"/>
    <property type="match status" value="1"/>
</dbReference>
<evidence type="ECO:0000256" key="6">
    <source>
        <dbReference type="ARBA" id="ARBA00022777"/>
    </source>
</evidence>
<evidence type="ECO:0000259" key="13">
    <source>
        <dbReference type="PROSITE" id="PS50006"/>
    </source>
</evidence>
<feature type="region of interest" description="Disordered" evidence="12">
    <location>
        <begin position="557"/>
        <end position="607"/>
    </location>
</feature>
<dbReference type="GO" id="GO:0005524">
    <property type="term" value="F:ATP binding"/>
    <property type="evidence" value="ECO:0007669"/>
    <property type="project" value="UniProtKB-KW"/>
</dbReference>
<comment type="catalytic activity">
    <reaction evidence="11">
        <text>L-seryl-[protein] + ATP = O-phospho-L-seryl-[protein] + ADP + H(+)</text>
        <dbReference type="Rhea" id="RHEA:17989"/>
        <dbReference type="Rhea" id="RHEA-COMP:9863"/>
        <dbReference type="Rhea" id="RHEA-COMP:11604"/>
        <dbReference type="ChEBI" id="CHEBI:15378"/>
        <dbReference type="ChEBI" id="CHEBI:29999"/>
        <dbReference type="ChEBI" id="CHEBI:30616"/>
        <dbReference type="ChEBI" id="CHEBI:83421"/>
        <dbReference type="ChEBI" id="CHEBI:456216"/>
        <dbReference type="EC" id="2.7.11.1"/>
    </reaction>
    <physiologicalReaction direction="left-to-right" evidence="11">
        <dbReference type="Rhea" id="RHEA:17990"/>
    </physiologicalReaction>
</comment>
<dbReference type="InterPro" id="IPR000253">
    <property type="entry name" value="FHA_dom"/>
</dbReference>
<reference evidence="15" key="1">
    <citation type="submission" date="2021-10" db="EMBL/GenBank/DDBJ databases">
        <authorList>
            <person name="Piombo E."/>
        </authorList>
    </citation>
    <scope>NUCLEOTIDE SEQUENCE</scope>
</reference>
<dbReference type="GO" id="GO:0004694">
    <property type="term" value="F:eukaryotic translation initiation factor 2alpha kinase activity"/>
    <property type="evidence" value="ECO:0007669"/>
    <property type="project" value="TreeGrafter"/>
</dbReference>
<organism evidence="15 16">
    <name type="scientific">Clonostachys rhizophaga</name>
    <dbReference type="NCBI Taxonomy" id="160324"/>
    <lineage>
        <taxon>Eukaryota</taxon>
        <taxon>Fungi</taxon>
        <taxon>Dikarya</taxon>
        <taxon>Ascomycota</taxon>
        <taxon>Pezizomycotina</taxon>
        <taxon>Sordariomycetes</taxon>
        <taxon>Hypocreomycetidae</taxon>
        <taxon>Hypocreales</taxon>
        <taxon>Bionectriaceae</taxon>
        <taxon>Clonostachys</taxon>
    </lineage>
</organism>
<dbReference type="InterPro" id="IPR011009">
    <property type="entry name" value="Kinase-like_dom_sf"/>
</dbReference>
<evidence type="ECO:0000256" key="4">
    <source>
        <dbReference type="ARBA" id="ARBA00022679"/>
    </source>
</evidence>
<dbReference type="Pfam" id="PF00069">
    <property type="entry name" value="Pkinase"/>
    <property type="match status" value="1"/>
</dbReference>
<feature type="region of interest" description="Disordered" evidence="12">
    <location>
        <begin position="184"/>
        <end position="211"/>
    </location>
</feature>
<evidence type="ECO:0000313" key="16">
    <source>
        <dbReference type="Proteomes" id="UP000696573"/>
    </source>
</evidence>
<dbReference type="Gene3D" id="1.10.510.10">
    <property type="entry name" value="Transferase(Phosphotransferase) domain 1"/>
    <property type="match status" value="1"/>
</dbReference>
<gene>
    <name evidence="15" type="ORF">CRHIZ90672A_00006864</name>
</gene>
<feature type="domain" description="Protein kinase" evidence="14">
    <location>
        <begin position="218"/>
        <end position="503"/>
    </location>
</feature>
<evidence type="ECO:0000256" key="10">
    <source>
        <dbReference type="ARBA" id="ARBA00048659"/>
    </source>
</evidence>
<evidence type="ECO:0000256" key="12">
    <source>
        <dbReference type="SAM" id="MobiDB-lite"/>
    </source>
</evidence>
<accession>A0A9N9VQU5</accession>
<evidence type="ECO:0000256" key="2">
    <source>
        <dbReference type="ARBA" id="ARBA00012513"/>
    </source>
</evidence>
<keyword evidence="7" id="KW-0067">ATP-binding</keyword>
<evidence type="ECO:0000256" key="9">
    <source>
        <dbReference type="ARBA" id="ARBA00037982"/>
    </source>
</evidence>
<evidence type="ECO:0000256" key="8">
    <source>
        <dbReference type="ARBA" id="ARBA00023193"/>
    </source>
</evidence>